<dbReference type="HOGENOM" id="CLU_026674_0_0_1"/>
<dbReference type="Gramene" id="BGIOSGA028951-TA">
    <property type="protein sequence ID" value="BGIOSGA028951-PA"/>
    <property type="gene ID" value="BGIOSGA028951"/>
</dbReference>
<accession>A2YWS3</accession>
<gene>
    <name evidence="10" type="ORF">OsI_29789</name>
</gene>
<evidence type="ECO:0000256" key="7">
    <source>
        <dbReference type="SAM" id="MobiDB-lite"/>
    </source>
</evidence>
<keyword evidence="8" id="KW-0472">Membrane</keyword>
<evidence type="ECO:0000256" key="4">
    <source>
        <dbReference type="ARBA" id="ARBA00022679"/>
    </source>
</evidence>
<evidence type="ECO:0000256" key="3">
    <source>
        <dbReference type="ARBA" id="ARBA00022676"/>
    </source>
</evidence>
<evidence type="ECO:0000259" key="9">
    <source>
        <dbReference type="Pfam" id="PF04577"/>
    </source>
</evidence>
<comment type="pathway">
    <text evidence="2">Glycan metabolism.</text>
</comment>
<evidence type="ECO:0000313" key="11">
    <source>
        <dbReference type="Proteomes" id="UP000007015"/>
    </source>
</evidence>
<feature type="transmembrane region" description="Helical" evidence="8">
    <location>
        <begin position="24"/>
        <end position="45"/>
    </location>
</feature>
<dbReference type="PANTHER" id="PTHR48437">
    <property type="entry name" value="INITIATOR BINDING DOMAIN-CONTAINING PROTEIN"/>
    <property type="match status" value="1"/>
</dbReference>
<dbReference type="GO" id="GO:0000139">
    <property type="term" value="C:Golgi membrane"/>
    <property type="evidence" value="ECO:0007669"/>
    <property type="project" value="UniProtKB-SubCell"/>
</dbReference>
<name>A2YWS3_ORYSI</name>
<dbReference type="InterPro" id="IPR049625">
    <property type="entry name" value="Glyco_transf_61_cat"/>
</dbReference>
<dbReference type="OMA" id="FIRREDY"/>
<dbReference type="EMBL" id="CM000133">
    <property type="protein sequence ID" value="EAZ07534.1"/>
    <property type="molecule type" value="Genomic_DNA"/>
</dbReference>
<evidence type="ECO:0000256" key="2">
    <source>
        <dbReference type="ARBA" id="ARBA00004881"/>
    </source>
</evidence>
<evidence type="ECO:0000256" key="1">
    <source>
        <dbReference type="ARBA" id="ARBA00004323"/>
    </source>
</evidence>
<dbReference type="AlphaFoldDB" id="A2YWS3"/>
<dbReference type="STRING" id="39946.A2YWS3"/>
<feature type="region of interest" description="Disordered" evidence="7">
    <location>
        <begin position="51"/>
        <end position="78"/>
    </location>
</feature>
<keyword evidence="4" id="KW-0808">Transferase</keyword>
<sequence length="683" mass="75540">MMPVRTYHHHHHHNNSNNHRLRRIIPRVLLAVFAIYAVSFAAYLLRHQSPHPHPHPAADPERDAVDAAGGGGGGGAVDRVRVEAPSSQKPWPRLPSFLPWTSASVRPPPKHSCEGYFGNGFSRLVDVLPARGGGGGGWFRCHHSETLRSSICEGGRVRLDPGLIAMSRGGEPLDQVMGRAEEEELPKYEPGALQVEAAAKRTGPLVEAGFLDAYVPTGGIGMHTMRSLLDSGRVVPPGELHCSQWVEEPTLLVTRFEYANLFHTITDWYSAYVSSRVTDLPNRPNVVFVDGHCKAQLEQTWEALFSNVTYVKNFSGPVCFRHAILSPLGYETALFKGLSESFSCEGASAESLREKPDHQKTARLSEFGEMILASFDLLRDDILSSKTSNGLNVLFVRREDYLAHPRHSGKVESRLSNEKEVYDAIEGWAKGQKCKINVINGLFAHMNMKEQLRAIQEASVVIGAHGAGLTHLVSATPDTKVLEIISSMYRRPHFALISHWKSLEYHAINLPGSYARVTDVINELSNILKGGGQHKLRGRKRERKKKEWGGWLWARWFACLHASRRSTCLVAAAWGVKWAWLMMDASSLGIMPVSFSIYVGRRMELELAPVSAWLGGLDAVAWSGLWTAPRPSDAAVLPVVTGVLPQYMYSLGLMPLPIGKGVTFIDGGSNLEKRVLVDVMEKD</sequence>
<feature type="domain" description="Glycosyltransferase 61 catalytic" evidence="9">
    <location>
        <begin position="384"/>
        <end position="482"/>
    </location>
</feature>
<evidence type="ECO:0000313" key="10">
    <source>
        <dbReference type="EMBL" id="EAZ07534.1"/>
    </source>
</evidence>
<dbReference type="GO" id="GO:0048367">
    <property type="term" value="P:shoot system development"/>
    <property type="evidence" value="ECO:0007669"/>
    <property type="project" value="EnsemblPlants"/>
</dbReference>
<keyword evidence="11" id="KW-1185">Reference proteome</keyword>
<reference evidence="10 11" key="1">
    <citation type="journal article" date="2005" name="PLoS Biol.">
        <title>The genomes of Oryza sativa: a history of duplications.</title>
        <authorList>
            <person name="Yu J."/>
            <person name="Wang J."/>
            <person name="Lin W."/>
            <person name="Li S."/>
            <person name="Li H."/>
            <person name="Zhou J."/>
            <person name="Ni P."/>
            <person name="Dong W."/>
            <person name="Hu S."/>
            <person name="Zeng C."/>
            <person name="Zhang J."/>
            <person name="Zhang Y."/>
            <person name="Li R."/>
            <person name="Xu Z."/>
            <person name="Li S."/>
            <person name="Li X."/>
            <person name="Zheng H."/>
            <person name="Cong L."/>
            <person name="Lin L."/>
            <person name="Yin J."/>
            <person name="Geng J."/>
            <person name="Li G."/>
            <person name="Shi J."/>
            <person name="Liu J."/>
            <person name="Lv H."/>
            <person name="Li J."/>
            <person name="Wang J."/>
            <person name="Deng Y."/>
            <person name="Ran L."/>
            <person name="Shi X."/>
            <person name="Wang X."/>
            <person name="Wu Q."/>
            <person name="Li C."/>
            <person name="Ren X."/>
            <person name="Wang J."/>
            <person name="Wang X."/>
            <person name="Li D."/>
            <person name="Liu D."/>
            <person name="Zhang X."/>
            <person name="Ji Z."/>
            <person name="Zhao W."/>
            <person name="Sun Y."/>
            <person name="Zhang Z."/>
            <person name="Bao J."/>
            <person name="Han Y."/>
            <person name="Dong L."/>
            <person name="Ji J."/>
            <person name="Chen P."/>
            <person name="Wu S."/>
            <person name="Liu J."/>
            <person name="Xiao Y."/>
            <person name="Bu D."/>
            <person name="Tan J."/>
            <person name="Yang L."/>
            <person name="Ye C."/>
            <person name="Zhang J."/>
            <person name="Xu J."/>
            <person name="Zhou Y."/>
            <person name="Yu Y."/>
            <person name="Zhang B."/>
            <person name="Zhuang S."/>
            <person name="Wei H."/>
            <person name="Liu B."/>
            <person name="Lei M."/>
            <person name="Yu H."/>
            <person name="Li Y."/>
            <person name="Xu H."/>
            <person name="Wei S."/>
            <person name="He X."/>
            <person name="Fang L."/>
            <person name="Zhang Z."/>
            <person name="Zhang Y."/>
            <person name="Huang X."/>
            <person name="Su Z."/>
            <person name="Tong W."/>
            <person name="Li J."/>
            <person name="Tong Z."/>
            <person name="Li S."/>
            <person name="Ye J."/>
            <person name="Wang L."/>
            <person name="Fang L."/>
            <person name="Lei T."/>
            <person name="Chen C."/>
            <person name="Chen H."/>
            <person name="Xu Z."/>
            <person name="Li H."/>
            <person name="Huang H."/>
            <person name="Zhang F."/>
            <person name="Xu H."/>
            <person name="Li N."/>
            <person name="Zhao C."/>
            <person name="Li S."/>
            <person name="Dong L."/>
            <person name="Huang Y."/>
            <person name="Li L."/>
            <person name="Xi Y."/>
            <person name="Qi Q."/>
            <person name="Li W."/>
            <person name="Zhang B."/>
            <person name="Hu W."/>
            <person name="Zhang Y."/>
            <person name="Tian X."/>
            <person name="Jiao Y."/>
            <person name="Liang X."/>
            <person name="Jin J."/>
            <person name="Gao L."/>
            <person name="Zheng W."/>
            <person name="Hao B."/>
            <person name="Liu S."/>
            <person name="Wang W."/>
            <person name="Yuan L."/>
            <person name="Cao M."/>
            <person name="McDermott J."/>
            <person name="Samudrala R."/>
            <person name="Wang J."/>
            <person name="Wong G.K."/>
            <person name="Yang H."/>
        </authorList>
    </citation>
    <scope>NUCLEOTIDE SEQUENCE [LARGE SCALE GENOMIC DNA]</scope>
    <source>
        <strain evidence="11">cv. 93-11</strain>
    </source>
</reference>
<keyword evidence="8" id="KW-0812">Transmembrane</keyword>
<dbReference type="Proteomes" id="UP000007015">
    <property type="component" value="Chromosome 8"/>
</dbReference>
<organism evidence="10 11">
    <name type="scientific">Oryza sativa subsp. indica</name>
    <name type="common">Rice</name>
    <dbReference type="NCBI Taxonomy" id="39946"/>
    <lineage>
        <taxon>Eukaryota</taxon>
        <taxon>Viridiplantae</taxon>
        <taxon>Streptophyta</taxon>
        <taxon>Embryophyta</taxon>
        <taxon>Tracheophyta</taxon>
        <taxon>Spermatophyta</taxon>
        <taxon>Magnoliopsida</taxon>
        <taxon>Liliopsida</taxon>
        <taxon>Poales</taxon>
        <taxon>Poaceae</taxon>
        <taxon>BOP clade</taxon>
        <taxon>Oryzoideae</taxon>
        <taxon>Oryzeae</taxon>
        <taxon>Oryzinae</taxon>
        <taxon>Oryza</taxon>
        <taxon>Oryza sativa</taxon>
    </lineage>
</organism>
<keyword evidence="8" id="KW-1133">Transmembrane helix</keyword>
<keyword evidence="3" id="KW-0328">Glycosyltransferase</keyword>
<evidence type="ECO:0000256" key="5">
    <source>
        <dbReference type="ARBA" id="ARBA00023034"/>
    </source>
</evidence>
<dbReference type="InterPro" id="IPR007657">
    <property type="entry name" value="Glycosyltransferase_61"/>
</dbReference>
<keyword evidence="6" id="KW-0325">Glycoprotein</keyword>
<protein>
    <recommendedName>
        <fullName evidence="9">Glycosyltransferase 61 catalytic domain-containing protein</fullName>
    </recommendedName>
</protein>
<keyword evidence="5" id="KW-0333">Golgi apparatus</keyword>
<evidence type="ECO:0000256" key="6">
    <source>
        <dbReference type="ARBA" id="ARBA00023180"/>
    </source>
</evidence>
<evidence type="ECO:0000256" key="8">
    <source>
        <dbReference type="SAM" id="Phobius"/>
    </source>
</evidence>
<dbReference type="Pfam" id="PF04577">
    <property type="entry name" value="Glyco_transf_61"/>
    <property type="match status" value="1"/>
</dbReference>
<proteinExistence type="predicted"/>
<comment type="subcellular location">
    <subcellularLocation>
        <location evidence="1">Golgi apparatus membrane</location>
        <topology evidence="1">Single-pass type II membrane protein</topology>
    </subcellularLocation>
</comment>
<dbReference type="PANTHER" id="PTHR48437:SF1">
    <property type="entry name" value="INITIATOR BINDING DOMAIN-CONTAINING PROTEIN"/>
    <property type="match status" value="1"/>
</dbReference>
<dbReference type="GO" id="GO:0035252">
    <property type="term" value="F:UDP-xylosyltransferase activity"/>
    <property type="evidence" value="ECO:0007669"/>
    <property type="project" value="EnsemblPlants"/>
</dbReference>
<feature type="compositionally biased region" description="Basic and acidic residues" evidence="7">
    <location>
        <begin position="56"/>
        <end position="65"/>
    </location>
</feature>